<organism evidence="2 3">
    <name type="scientific">Naegleria fowleri</name>
    <name type="common">Brain eating amoeba</name>
    <dbReference type="NCBI Taxonomy" id="5763"/>
    <lineage>
        <taxon>Eukaryota</taxon>
        <taxon>Discoba</taxon>
        <taxon>Heterolobosea</taxon>
        <taxon>Tetramitia</taxon>
        <taxon>Eutetramitia</taxon>
        <taxon>Vahlkampfiidae</taxon>
        <taxon>Naegleria</taxon>
    </lineage>
</organism>
<gene>
    <name evidence="2" type="ORF">FDP41_007053</name>
</gene>
<comment type="caution">
    <text evidence="2">The sequence shown here is derived from an EMBL/GenBank/DDBJ whole genome shotgun (WGS) entry which is preliminary data.</text>
</comment>
<evidence type="ECO:0000313" key="3">
    <source>
        <dbReference type="Proteomes" id="UP000444721"/>
    </source>
</evidence>
<dbReference type="GeneID" id="68114271"/>
<evidence type="ECO:0000256" key="1">
    <source>
        <dbReference type="SAM" id="SignalP"/>
    </source>
</evidence>
<accession>A0A6A5BG88</accession>
<protein>
    <recommendedName>
        <fullName evidence="4">Phytanoyl-CoA dioxygenase</fullName>
    </recommendedName>
</protein>
<dbReference type="InterPro" id="IPR008775">
    <property type="entry name" value="Phytyl_CoA_dOase-like"/>
</dbReference>
<proteinExistence type="predicted"/>
<name>A0A6A5BG88_NAEFO</name>
<dbReference type="Pfam" id="PF05721">
    <property type="entry name" value="PhyH"/>
    <property type="match status" value="1"/>
</dbReference>
<dbReference type="VEuPathDB" id="AmoebaDB:NF0085430"/>
<dbReference type="PANTHER" id="PTHR31630">
    <property type="entry name" value="PHYTANOYL-COA DIOXYGENASE-RELATED-RELATED"/>
    <property type="match status" value="1"/>
</dbReference>
<dbReference type="AlphaFoldDB" id="A0A6A5BG88"/>
<sequence>MFALLLEWLNTLWSSIIHLRPLVFALEKLGLIKKKPTSLTSDRYQGIGSTGQSSQKKSSSTIEFPLLPVHPLPKIYDEKAKSYFVQDFDIDTDDPQEILKFFNDYGVVVFRNILSEEQIDRSIQEVWEDLEESEGFKKHDPESWKRVSRLGILGDAVYWKRTGMENRQNEKLVRAFELLYARSRSELWTSFDRVGVLTPTLNIPIPYYDYKSLPKSCIPNETPLSSKTINMEHLRTESQWLHWDCNPFCVLGEFPPSTESEEENMSILELNPNYYLITENNGNHGLLRLQGVLQLTESREEDGGFLCVPGFHNHAQEYVEKLSSIRPGPKCTFLSVFRGDNLLTQTQKVPAKAGSLIVWNTLLPHANYPNHSERFRICQYIKMIPRKGSESFQKLRASKIQEHARHFSFVPSETGKQVFGFELLDEYKQL</sequence>
<dbReference type="Proteomes" id="UP000444721">
    <property type="component" value="Unassembled WGS sequence"/>
</dbReference>
<dbReference type="VEuPathDB" id="AmoebaDB:FDP41_007053"/>
<dbReference type="PANTHER" id="PTHR31630:SF6">
    <property type="entry name" value="PHYTANOYL-COA DIOXYGENASE-RELATED"/>
    <property type="match status" value="1"/>
</dbReference>
<keyword evidence="3" id="KW-1185">Reference proteome</keyword>
<dbReference type="OrthoDB" id="445007at2759"/>
<feature type="signal peptide" evidence="1">
    <location>
        <begin position="1"/>
        <end position="25"/>
    </location>
</feature>
<dbReference type="OMA" id="PHGNFPN"/>
<dbReference type="EMBL" id="VFQX01000058">
    <property type="protein sequence ID" value="KAF0973666.1"/>
    <property type="molecule type" value="Genomic_DNA"/>
</dbReference>
<feature type="chain" id="PRO_5025516387" description="Phytanoyl-CoA dioxygenase" evidence="1">
    <location>
        <begin position="26"/>
        <end position="430"/>
    </location>
</feature>
<evidence type="ECO:0008006" key="4">
    <source>
        <dbReference type="Google" id="ProtNLM"/>
    </source>
</evidence>
<dbReference type="Gene3D" id="2.60.120.620">
    <property type="entry name" value="q2cbj1_9rhob like domain"/>
    <property type="match status" value="1"/>
</dbReference>
<dbReference type="VEuPathDB" id="AmoebaDB:NfTy_008450"/>
<evidence type="ECO:0000313" key="2">
    <source>
        <dbReference type="EMBL" id="KAF0973666.1"/>
    </source>
</evidence>
<dbReference type="RefSeq" id="XP_044558379.1">
    <property type="nucleotide sequence ID" value="XM_044710756.1"/>
</dbReference>
<keyword evidence="1" id="KW-0732">Signal</keyword>
<dbReference type="SUPFAM" id="SSF51197">
    <property type="entry name" value="Clavaminate synthase-like"/>
    <property type="match status" value="1"/>
</dbReference>
<reference evidence="2 3" key="1">
    <citation type="journal article" date="2019" name="Sci. Rep.">
        <title>Nanopore sequencing improves the draft genome of the human pathogenic amoeba Naegleria fowleri.</title>
        <authorList>
            <person name="Liechti N."/>
            <person name="Schurch N."/>
            <person name="Bruggmann R."/>
            <person name="Wittwer M."/>
        </authorList>
    </citation>
    <scope>NUCLEOTIDE SEQUENCE [LARGE SCALE GENOMIC DNA]</scope>
    <source>
        <strain evidence="2 3">ATCC 30894</strain>
    </source>
</reference>